<keyword evidence="2" id="KW-1185">Reference proteome</keyword>
<proteinExistence type="predicted"/>
<gene>
    <name evidence="1" type="ORF">D0C36_09760</name>
</gene>
<dbReference type="AlphaFoldDB" id="A0A372NR49"/>
<evidence type="ECO:0000313" key="1">
    <source>
        <dbReference type="EMBL" id="RFZ91736.1"/>
    </source>
</evidence>
<sequence>MVLIGFSIDTIHEKKVTHPREKQEERKQETRIKNQEARIKTNNRHPKIMSFRTRNEEKSCYSIHARFAEITRFLLAFARSK</sequence>
<reference evidence="1 2" key="1">
    <citation type="submission" date="2018-08" db="EMBL/GenBank/DDBJ databases">
        <title>Mucilaginibacter sp. MYSH2.</title>
        <authorList>
            <person name="Seo T."/>
        </authorList>
    </citation>
    <scope>NUCLEOTIDE SEQUENCE [LARGE SCALE GENOMIC DNA]</scope>
    <source>
        <strain evidence="1 2">MYSH2</strain>
    </source>
</reference>
<evidence type="ECO:0000313" key="2">
    <source>
        <dbReference type="Proteomes" id="UP000264217"/>
    </source>
</evidence>
<comment type="caution">
    <text evidence="1">The sequence shown here is derived from an EMBL/GenBank/DDBJ whole genome shotgun (WGS) entry which is preliminary data.</text>
</comment>
<accession>A0A372NR49</accession>
<name>A0A372NR49_9SPHI</name>
<dbReference type="Proteomes" id="UP000264217">
    <property type="component" value="Unassembled WGS sequence"/>
</dbReference>
<dbReference type="EMBL" id="QWDC01000002">
    <property type="protein sequence ID" value="RFZ91736.1"/>
    <property type="molecule type" value="Genomic_DNA"/>
</dbReference>
<protein>
    <submittedName>
        <fullName evidence="1">Uncharacterized protein</fullName>
    </submittedName>
</protein>
<organism evidence="1 2">
    <name type="scientific">Mucilaginibacter conchicola</name>
    <dbReference type="NCBI Taxonomy" id="2303333"/>
    <lineage>
        <taxon>Bacteria</taxon>
        <taxon>Pseudomonadati</taxon>
        <taxon>Bacteroidota</taxon>
        <taxon>Sphingobacteriia</taxon>
        <taxon>Sphingobacteriales</taxon>
        <taxon>Sphingobacteriaceae</taxon>
        <taxon>Mucilaginibacter</taxon>
    </lineage>
</organism>